<organism evidence="1 2">
    <name type="scientific">Streptomyces solicavernae</name>
    <dbReference type="NCBI Taxonomy" id="3043614"/>
    <lineage>
        <taxon>Bacteria</taxon>
        <taxon>Bacillati</taxon>
        <taxon>Actinomycetota</taxon>
        <taxon>Actinomycetes</taxon>
        <taxon>Kitasatosporales</taxon>
        <taxon>Streptomycetaceae</taxon>
        <taxon>Streptomyces</taxon>
    </lineage>
</organism>
<dbReference type="EMBL" id="JASCIR010000037">
    <property type="protein sequence ID" value="MDI3390037.1"/>
    <property type="molecule type" value="Genomic_DNA"/>
</dbReference>
<dbReference type="RefSeq" id="WP_282516516.1">
    <property type="nucleotide sequence ID" value="NZ_JASCIR010000037.1"/>
</dbReference>
<proteinExistence type="predicted"/>
<name>A0ABT6S044_9ACTN</name>
<reference evidence="1 2" key="1">
    <citation type="submission" date="2023-05" db="EMBL/GenBank/DDBJ databases">
        <title>Draft genome sequence of Streptomyces sp. B-S-A8 isolated from a cave soil in Thailand.</title>
        <authorList>
            <person name="Chamroensaksri N."/>
            <person name="Muangham S."/>
        </authorList>
    </citation>
    <scope>NUCLEOTIDE SEQUENCE [LARGE SCALE GENOMIC DNA]</scope>
    <source>
        <strain evidence="1 2">B-S-A8</strain>
    </source>
</reference>
<protein>
    <submittedName>
        <fullName evidence="1">Uncharacterized protein</fullName>
    </submittedName>
</protein>
<gene>
    <name evidence="1" type="ORF">QIS99_28160</name>
</gene>
<comment type="caution">
    <text evidence="1">The sequence shown here is derived from an EMBL/GenBank/DDBJ whole genome shotgun (WGS) entry which is preliminary data.</text>
</comment>
<dbReference type="Proteomes" id="UP001224661">
    <property type="component" value="Unassembled WGS sequence"/>
</dbReference>
<sequence>MHVESREQAETRVRRMATGLNSEAALCMAWMATEGRGGTQEVALVRGWIMDEFQARLGDDLFDEWLMTVDADGNSLDRLAFFEQAGCITTESALALPTRHNGNDGGRGDR</sequence>
<evidence type="ECO:0000313" key="1">
    <source>
        <dbReference type="EMBL" id="MDI3390037.1"/>
    </source>
</evidence>
<accession>A0ABT6S044</accession>
<keyword evidence="2" id="KW-1185">Reference proteome</keyword>
<evidence type="ECO:0000313" key="2">
    <source>
        <dbReference type="Proteomes" id="UP001224661"/>
    </source>
</evidence>